<evidence type="ECO:0000313" key="2">
    <source>
        <dbReference type="EMBL" id="OBZ78251.1"/>
    </source>
</evidence>
<sequence length="253" mass="27161">MIPVSEYAIDNTSQADVDGHVVHAPSASQDEEPSEEAAKDELTSFTGAQVDHMAHSLDQLDDSSVLFWGDEAKCSDSVHEFLSQQFCEEHDNAEHSQHSSSAGVEHNGHCGTTSSPCLEPHPGDLGQCSPSIVELGHSGPEDPFAHPSTEPTSYEPGHQPSSVIVAKSHVDHGHSTLPSVSTSIERRDGGPASPPSRVYQIQGISDHRSLSNSRAGDVRDFPSLTTIQEHHHDSGHLSTPPRCLTLVPLHIAY</sequence>
<dbReference type="AlphaFoldDB" id="A0A1C7MN24"/>
<proteinExistence type="predicted"/>
<dbReference type="EMBL" id="LUGG01000002">
    <property type="protein sequence ID" value="OBZ78251.1"/>
    <property type="molecule type" value="Genomic_DNA"/>
</dbReference>
<keyword evidence="3" id="KW-1185">Reference proteome</keyword>
<evidence type="ECO:0000313" key="3">
    <source>
        <dbReference type="Proteomes" id="UP000092993"/>
    </source>
</evidence>
<feature type="region of interest" description="Disordered" evidence="1">
    <location>
        <begin position="135"/>
        <end position="160"/>
    </location>
</feature>
<feature type="region of interest" description="Disordered" evidence="1">
    <location>
        <begin position="173"/>
        <end position="198"/>
    </location>
</feature>
<gene>
    <name evidence="2" type="ORF">A0H81_01758</name>
</gene>
<name>A0A1C7MN24_GRIFR</name>
<protein>
    <submittedName>
        <fullName evidence="2">Uncharacterized protein</fullName>
    </submittedName>
</protein>
<organism evidence="2 3">
    <name type="scientific">Grifola frondosa</name>
    <name type="common">Maitake</name>
    <name type="synonym">Polyporus frondosus</name>
    <dbReference type="NCBI Taxonomy" id="5627"/>
    <lineage>
        <taxon>Eukaryota</taxon>
        <taxon>Fungi</taxon>
        <taxon>Dikarya</taxon>
        <taxon>Basidiomycota</taxon>
        <taxon>Agaricomycotina</taxon>
        <taxon>Agaricomycetes</taxon>
        <taxon>Polyporales</taxon>
        <taxon>Grifolaceae</taxon>
        <taxon>Grifola</taxon>
    </lineage>
</organism>
<feature type="region of interest" description="Disordered" evidence="1">
    <location>
        <begin position="1"/>
        <end position="41"/>
    </location>
</feature>
<comment type="caution">
    <text evidence="2">The sequence shown here is derived from an EMBL/GenBank/DDBJ whole genome shotgun (WGS) entry which is preliminary data.</text>
</comment>
<accession>A0A1C7MN24</accession>
<evidence type="ECO:0000256" key="1">
    <source>
        <dbReference type="SAM" id="MobiDB-lite"/>
    </source>
</evidence>
<reference evidence="2 3" key="1">
    <citation type="submission" date="2016-03" db="EMBL/GenBank/DDBJ databases">
        <title>Whole genome sequencing of Grifola frondosa 9006-11.</title>
        <authorList>
            <person name="Min B."/>
            <person name="Park H."/>
            <person name="Kim J.-G."/>
            <person name="Cho H."/>
            <person name="Oh Y.-L."/>
            <person name="Kong W.-S."/>
            <person name="Choi I.-G."/>
        </authorList>
    </citation>
    <scope>NUCLEOTIDE SEQUENCE [LARGE SCALE GENOMIC DNA]</scope>
    <source>
        <strain evidence="2 3">9006-11</strain>
    </source>
</reference>
<dbReference type="Proteomes" id="UP000092993">
    <property type="component" value="Unassembled WGS sequence"/>
</dbReference>